<feature type="coiled-coil region" evidence="1">
    <location>
        <begin position="198"/>
        <end position="289"/>
    </location>
</feature>
<keyword evidence="1" id="KW-0175">Coiled coil</keyword>
<gene>
    <name evidence="3" type="ORF">GGR11_002500</name>
</gene>
<dbReference type="PANTHER" id="PTHR32309:SF13">
    <property type="entry name" value="FERRIC ENTEROBACTIN TRANSPORT PROTEIN FEPE"/>
    <property type="match status" value="1"/>
</dbReference>
<evidence type="ECO:0000313" key="3">
    <source>
        <dbReference type="EMBL" id="MBB3872947.1"/>
    </source>
</evidence>
<sequence length="387" mass="42141">MTETKINYMGPAPEALLPAPKAPAFWRKLPLGFALVVLLPTIIALIYNLLIASPIYVSEAKFVVRSPGQHQPSSFGVALQGVGLSSGANDSFAVHDYITSRDGLKDVRRTQDVAAIIGRPDADFLSRYPSFGAAQTEEGLYKGFRRFVTVGYDSATGISTLRVRAFRPNDAYAINNALLIASEQLINRLNERSATDLVADAARTQNEARQALQSAQAQLAAFRNRQGYIDPTLSARESSELIGGLLANIAQLKAERDQLQSEAPASPQLDSLNGRIAAYERQVVSERAKIAGSANSLAPSVGTYEQLVLAQEIADRQLVQATAAVVTARDDARRQNLYLERIVSPHIPDEPALPRRWFAVFTVFASALLVYALGWLVLAGVREHRQS</sequence>
<keyword evidence="2" id="KW-0472">Membrane</keyword>
<dbReference type="RefSeq" id="WP_183197428.1">
    <property type="nucleotide sequence ID" value="NZ_JACIDA010000002.1"/>
</dbReference>
<keyword evidence="2" id="KW-0812">Transmembrane</keyword>
<accession>A0A7W6A762</accession>
<organism evidence="3 4">
    <name type="scientific">Brevundimonas mediterranea</name>
    <dbReference type="NCBI Taxonomy" id="74329"/>
    <lineage>
        <taxon>Bacteria</taxon>
        <taxon>Pseudomonadati</taxon>
        <taxon>Pseudomonadota</taxon>
        <taxon>Alphaproteobacteria</taxon>
        <taxon>Caulobacterales</taxon>
        <taxon>Caulobacteraceae</taxon>
        <taxon>Brevundimonas</taxon>
    </lineage>
</organism>
<name>A0A7W6A762_9CAUL</name>
<dbReference type="AlphaFoldDB" id="A0A7W6A762"/>
<feature type="transmembrane region" description="Helical" evidence="2">
    <location>
        <begin position="357"/>
        <end position="381"/>
    </location>
</feature>
<proteinExistence type="predicted"/>
<dbReference type="GO" id="GO:0004713">
    <property type="term" value="F:protein tyrosine kinase activity"/>
    <property type="evidence" value="ECO:0007669"/>
    <property type="project" value="TreeGrafter"/>
</dbReference>
<evidence type="ECO:0000256" key="1">
    <source>
        <dbReference type="SAM" id="Coils"/>
    </source>
</evidence>
<comment type="caution">
    <text evidence="3">The sequence shown here is derived from an EMBL/GenBank/DDBJ whole genome shotgun (WGS) entry which is preliminary data.</text>
</comment>
<dbReference type="Proteomes" id="UP000532936">
    <property type="component" value="Unassembled WGS sequence"/>
</dbReference>
<reference evidence="3 4" key="1">
    <citation type="submission" date="2020-08" db="EMBL/GenBank/DDBJ databases">
        <title>Genomic Encyclopedia of Type Strains, Phase IV (KMG-IV): sequencing the most valuable type-strain genomes for metagenomic binning, comparative biology and taxonomic classification.</title>
        <authorList>
            <person name="Goeker M."/>
        </authorList>
    </citation>
    <scope>NUCLEOTIDE SEQUENCE [LARGE SCALE GENOMIC DNA]</scope>
    <source>
        <strain evidence="3 4">DSM 14878</strain>
    </source>
</reference>
<evidence type="ECO:0000256" key="2">
    <source>
        <dbReference type="SAM" id="Phobius"/>
    </source>
</evidence>
<dbReference type="GO" id="GO:0005886">
    <property type="term" value="C:plasma membrane"/>
    <property type="evidence" value="ECO:0007669"/>
    <property type="project" value="TreeGrafter"/>
</dbReference>
<protein>
    <submittedName>
        <fullName evidence="3">BexC/CtrB/KpsE family polysaccharide export inner-membrane protein</fullName>
    </submittedName>
</protein>
<feature type="transmembrane region" description="Helical" evidence="2">
    <location>
        <begin position="31"/>
        <end position="57"/>
    </location>
</feature>
<dbReference type="PANTHER" id="PTHR32309">
    <property type="entry name" value="TYROSINE-PROTEIN KINASE"/>
    <property type="match status" value="1"/>
</dbReference>
<evidence type="ECO:0000313" key="4">
    <source>
        <dbReference type="Proteomes" id="UP000532936"/>
    </source>
</evidence>
<keyword evidence="2" id="KW-1133">Transmembrane helix</keyword>
<dbReference type="EMBL" id="JACIDA010000002">
    <property type="protein sequence ID" value="MBB3872947.1"/>
    <property type="molecule type" value="Genomic_DNA"/>
</dbReference>
<dbReference type="InterPro" id="IPR050445">
    <property type="entry name" value="Bact_polysacc_biosynth/exp"/>
</dbReference>